<dbReference type="EMBL" id="BAABHJ010000031">
    <property type="protein sequence ID" value="GAA4616060.1"/>
    <property type="molecule type" value="Genomic_DNA"/>
</dbReference>
<evidence type="ECO:0000313" key="2">
    <source>
        <dbReference type="Proteomes" id="UP001500212"/>
    </source>
</evidence>
<comment type="caution">
    <text evidence="1">The sequence shown here is derived from an EMBL/GenBank/DDBJ whole genome shotgun (WGS) entry which is preliminary data.</text>
</comment>
<organism evidence="1 2">
    <name type="scientific">Actinoallomurus liliacearum</name>
    <dbReference type="NCBI Taxonomy" id="1080073"/>
    <lineage>
        <taxon>Bacteria</taxon>
        <taxon>Bacillati</taxon>
        <taxon>Actinomycetota</taxon>
        <taxon>Actinomycetes</taxon>
        <taxon>Streptosporangiales</taxon>
        <taxon>Thermomonosporaceae</taxon>
        <taxon>Actinoallomurus</taxon>
    </lineage>
</organism>
<protein>
    <submittedName>
        <fullName evidence="1">Uncharacterized protein</fullName>
    </submittedName>
</protein>
<sequence length="135" mass="14082">MMAIPPVMDLFGRTLLTTPELDSPPMARASALWTASETIADTCFVVLAVIGGLLLMSGNAVAPGTAAKDIVPRLLLAFSGGPTPPRQTHPVVFAAQHGSLITLVGATCVAQEALVSSGASDRGRLYRTAMRHPFQ</sequence>
<evidence type="ECO:0000313" key="1">
    <source>
        <dbReference type="EMBL" id="GAA4616060.1"/>
    </source>
</evidence>
<gene>
    <name evidence="1" type="ORF">GCM10023195_71190</name>
</gene>
<proteinExistence type="predicted"/>
<keyword evidence="2" id="KW-1185">Reference proteome</keyword>
<reference evidence="2" key="1">
    <citation type="journal article" date="2019" name="Int. J. Syst. Evol. Microbiol.">
        <title>The Global Catalogue of Microorganisms (GCM) 10K type strain sequencing project: providing services to taxonomists for standard genome sequencing and annotation.</title>
        <authorList>
            <consortium name="The Broad Institute Genomics Platform"/>
            <consortium name="The Broad Institute Genome Sequencing Center for Infectious Disease"/>
            <person name="Wu L."/>
            <person name="Ma J."/>
        </authorList>
    </citation>
    <scope>NUCLEOTIDE SEQUENCE [LARGE SCALE GENOMIC DNA]</scope>
    <source>
        <strain evidence="2">JCM 17938</strain>
    </source>
</reference>
<dbReference type="Proteomes" id="UP001500212">
    <property type="component" value="Unassembled WGS sequence"/>
</dbReference>
<accession>A0ABP8TXL7</accession>
<name>A0ABP8TXL7_9ACTN</name>